<protein>
    <submittedName>
        <fullName evidence="1 3">Uncharacterized protein</fullName>
    </submittedName>
</protein>
<evidence type="ECO:0000313" key="1">
    <source>
        <dbReference type="EMBL" id="VDN83380.1"/>
    </source>
</evidence>
<organism evidence="3">
    <name type="scientific">Brugia pahangi</name>
    <name type="common">Filarial nematode worm</name>
    <dbReference type="NCBI Taxonomy" id="6280"/>
    <lineage>
        <taxon>Eukaryota</taxon>
        <taxon>Metazoa</taxon>
        <taxon>Ecdysozoa</taxon>
        <taxon>Nematoda</taxon>
        <taxon>Chromadorea</taxon>
        <taxon>Rhabditida</taxon>
        <taxon>Spirurina</taxon>
        <taxon>Spiruromorpha</taxon>
        <taxon>Filarioidea</taxon>
        <taxon>Onchocercidae</taxon>
        <taxon>Brugia</taxon>
    </lineage>
</organism>
<evidence type="ECO:0000313" key="2">
    <source>
        <dbReference type="Proteomes" id="UP000278627"/>
    </source>
</evidence>
<evidence type="ECO:0000313" key="3">
    <source>
        <dbReference type="WBParaSite" id="BPAG_0000222401-mRNA-1"/>
    </source>
</evidence>
<dbReference type="EMBL" id="UZAD01000271">
    <property type="protein sequence ID" value="VDN83380.1"/>
    <property type="molecule type" value="Genomic_DNA"/>
</dbReference>
<name>A0A0N4T209_BRUPA</name>
<proteinExistence type="predicted"/>
<accession>A0A0N4T209</accession>
<gene>
    <name evidence="1" type="ORF">BPAG_LOCUS2194</name>
</gene>
<dbReference type="Proteomes" id="UP000278627">
    <property type="component" value="Unassembled WGS sequence"/>
</dbReference>
<reference evidence="1 2" key="2">
    <citation type="submission" date="2018-11" db="EMBL/GenBank/DDBJ databases">
        <authorList>
            <consortium name="Pathogen Informatics"/>
        </authorList>
    </citation>
    <scope>NUCLEOTIDE SEQUENCE [LARGE SCALE GENOMIC DNA]</scope>
</reference>
<dbReference type="WBParaSite" id="BPAG_0000222401-mRNA-1">
    <property type="protein sequence ID" value="BPAG_0000222401-mRNA-1"/>
    <property type="gene ID" value="BPAG_0000222401"/>
</dbReference>
<dbReference type="AlphaFoldDB" id="A0A0N4T209"/>
<keyword evidence="2" id="KW-1185">Reference proteome</keyword>
<sequence>MNSAVSGGEQLNVTYCTHWARKKAASKELSLTDYFNPLYSTLEDQENGFADDN</sequence>
<reference evidence="3" key="1">
    <citation type="submission" date="2017-02" db="UniProtKB">
        <authorList>
            <consortium name="WormBaseParasite"/>
        </authorList>
    </citation>
    <scope>IDENTIFICATION</scope>
</reference>